<dbReference type="InterPro" id="IPR003594">
    <property type="entry name" value="HATPase_dom"/>
</dbReference>
<evidence type="ECO:0000256" key="2">
    <source>
        <dbReference type="PROSITE-ProRule" id="PRU00169"/>
    </source>
</evidence>
<accession>W6Q9A2</accession>
<feature type="domain" description="Response regulatory" evidence="4">
    <location>
        <begin position="534"/>
        <end position="652"/>
    </location>
</feature>
<feature type="domain" description="Histidine kinase" evidence="3">
    <location>
        <begin position="154"/>
        <end position="423"/>
    </location>
</feature>
<dbReference type="InterPro" id="IPR050956">
    <property type="entry name" value="2C_system_His_kinase"/>
</dbReference>
<proteinExistence type="predicted"/>
<keyword evidence="1 2" id="KW-0597">Phosphoprotein</keyword>
<dbReference type="SMART" id="SM00387">
    <property type="entry name" value="HATPase_c"/>
    <property type="match status" value="1"/>
</dbReference>
<dbReference type="InterPro" id="IPR000014">
    <property type="entry name" value="PAS"/>
</dbReference>
<keyword evidence="5" id="KW-0418">Kinase</keyword>
<gene>
    <name evidence="5" type="ORF">PROQFM164_S02g003136</name>
</gene>
<sequence length="667" mass="74685">MMESELRDNICAQQLADVLPVGVAIVNAHDEIVFANRRFHELTRSHQPIGLDCLSQSVHADDYEHIAQAYNAAVYTKMATRREYRAFGGAEEWRGLSLTPLNDDDLKQFELNGDGGLICVISDITPEKTAEILQRKIANDAKERKQQQERFIDMISHEVRNPLSAILHCAEDIMDILQDGAQDDGKEKMAKIAEATETINLCVAHQKKIIDDVLVYSKLDASMLKLAPQEVQPKSHVATLLSIFRPELRKQQIEFEYLLDTSYADCDLDWVVADLDKIGQVLVNLVSNAIKFTAESQSKRNIRVSMGAAKVRPPSYPPNIVFFEPNEAALKLDCTGGPEWGHGQTVYIMVAVKDNGIGISDQHQKLLFERFKQATPRTDRVYGGYGLGLNISRRLCHMHGGEIGVSSKEGEGSTFGFYFTVRRCPDTDNAKVDRESPVDKLCHQVRELDSKIPDIRRDTSMANFSEEPPIKHVDEVAIGTESDDRREHSAKLSEAAIRDNSPAIDRRMSNIDKFSPKQEPKAITEMSKLEEPQRILFVEDNVINQRVLARKLKTAGFEVTTANNGQEALDAWKHDSFDCILMDQEMPVMDGSSAAREIRALEKDNGTHTPILGVTANVRQNQQADMLDAGMDGVVQKPYKMQDLCDRIRHLVAARVGGGHSQSHRTS</sequence>
<dbReference type="InterPro" id="IPR036097">
    <property type="entry name" value="HisK_dim/P_sf"/>
</dbReference>
<keyword evidence="5" id="KW-0808">Transferase</keyword>
<dbReference type="Proteomes" id="UP000030686">
    <property type="component" value="Unassembled WGS sequence"/>
</dbReference>
<evidence type="ECO:0000259" key="4">
    <source>
        <dbReference type="PROSITE" id="PS50110"/>
    </source>
</evidence>
<dbReference type="PANTHER" id="PTHR43719">
    <property type="entry name" value="TWO-COMPONENT HISTIDINE KINASE"/>
    <property type="match status" value="1"/>
</dbReference>
<dbReference type="OMA" id="RCYSENA"/>
<evidence type="ECO:0000313" key="5">
    <source>
        <dbReference type="EMBL" id="CDM32985.1"/>
    </source>
</evidence>
<dbReference type="SMART" id="SM00448">
    <property type="entry name" value="REC"/>
    <property type="match status" value="1"/>
</dbReference>
<dbReference type="Gene3D" id="3.40.50.2300">
    <property type="match status" value="1"/>
</dbReference>
<dbReference type="PROSITE" id="PS50109">
    <property type="entry name" value="HIS_KIN"/>
    <property type="match status" value="1"/>
</dbReference>
<dbReference type="InterPro" id="IPR011006">
    <property type="entry name" value="CheY-like_superfamily"/>
</dbReference>
<dbReference type="OrthoDB" id="303614at2759"/>
<name>W6Q9A2_PENRF</name>
<evidence type="ECO:0000259" key="3">
    <source>
        <dbReference type="PROSITE" id="PS50109"/>
    </source>
</evidence>
<dbReference type="EMBL" id="HG792016">
    <property type="protein sequence ID" value="CDM32985.1"/>
    <property type="molecule type" value="Genomic_DNA"/>
</dbReference>
<keyword evidence="6" id="KW-1185">Reference proteome</keyword>
<dbReference type="PRINTS" id="PR00344">
    <property type="entry name" value="BCTRLSENSOR"/>
</dbReference>
<dbReference type="PROSITE" id="PS50110">
    <property type="entry name" value="RESPONSE_REGULATORY"/>
    <property type="match status" value="1"/>
</dbReference>
<dbReference type="Gene3D" id="1.10.287.130">
    <property type="match status" value="1"/>
</dbReference>
<evidence type="ECO:0000256" key="1">
    <source>
        <dbReference type="ARBA" id="ARBA00022553"/>
    </source>
</evidence>
<dbReference type="SUPFAM" id="SSF55874">
    <property type="entry name" value="ATPase domain of HSP90 chaperone/DNA topoisomerase II/histidine kinase"/>
    <property type="match status" value="1"/>
</dbReference>
<dbReference type="CDD" id="cd17546">
    <property type="entry name" value="REC_hyHK_CKI1_RcsC-like"/>
    <property type="match status" value="1"/>
</dbReference>
<dbReference type="InterPro" id="IPR004358">
    <property type="entry name" value="Sig_transdc_His_kin-like_C"/>
</dbReference>
<dbReference type="SUPFAM" id="SSF52172">
    <property type="entry name" value="CheY-like"/>
    <property type="match status" value="1"/>
</dbReference>
<dbReference type="Pfam" id="PF00072">
    <property type="entry name" value="Response_reg"/>
    <property type="match status" value="1"/>
</dbReference>
<dbReference type="AlphaFoldDB" id="W6Q9A2"/>
<dbReference type="CDD" id="cd00082">
    <property type="entry name" value="HisKA"/>
    <property type="match status" value="1"/>
</dbReference>
<dbReference type="InterPro" id="IPR001789">
    <property type="entry name" value="Sig_transdc_resp-reg_receiver"/>
</dbReference>
<dbReference type="Pfam" id="PF02518">
    <property type="entry name" value="HATPase_c"/>
    <property type="match status" value="1"/>
</dbReference>
<dbReference type="Gene3D" id="3.30.565.10">
    <property type="entry name" value="Histidine kinase-like ATPase, C-terminal domain"/>
    <property type="match status" value="1"/>
</dbReference>
<dbReference type="SMART" id="SM00388">
    <property type="entry name" value="HisKA"/>
    <property type="match status" value="1"/>
</dbReference>
<dbReference type="STRING" id="1365484.W6Q9A2"/>
<dbReference type="PANTHER" id="PTHR43719:SF60">
    <property type="entry name" value="HISTIDINE KINASE G2"/>
    <property type="match status" value="1"/>
</dbReference>
<dbReference type="Gene3D" id="3.30.450.20">
    <property type="entry name" value="PAS domain"/>
    <property type="match status" value="1"/>
</dbReference>
<feature type="modified residue" description="4-aspartylphosphate" evidence="2">
    <location>
        <position position="583"/>
    </location>
</feature>
<dbReference type="Pfam" id="PF08448">
    <property type="entry name" value="PAS_4"/>
    <property type="match status" value="1"/>
</dbReference>
<dbReference type="GO" id="GO:0000155">
    <property type="term" value="F:phosphorelay sensor kinase activity"/>
    <property type="evidence" value="ECO:0007669"/>
    <property type="project" value="InterPro"/>
</dbReference>
<dbReference type="InterPro" id="IPR003661">
    <property type="entry name" value="HisK_dim/P_dom"/>
</dbReference>
<dbReference type="Pfam" id="PF00512">
    <property type="entry name" value="HisKA"/>
    <property type="match status" value="1"/>
</dbReference>
<protein>
    <submittedName>
        <fullName evidence="5">Signal transduction histidine kinase-related protein, C-terminal</fullName>
    </submittedName>
</protein>
<dbReference type="SUPFAM" id="SSF47384">
    <property type="entry name" value="Homodimeric domain of signal transducing histidine kinase"/>
    <property type="match status" value="1"/>
</dbReference>
<dbReference type="InterPro" id="IPR035965">
    <property type="entry name" value="PAS-like_dom_sf"/>
</dbReference>
<dbReference type="InterPro" id="IPR013656">
    <property type="entry name" value="PAS_4"/>
</dbReference>
<dbReference type="SUPFAM" id="SSF55785">
    <property type="entry name" value="PYP-like sensor domain (PAS domain)"/>
    <property type="match status" value="1"/>
</dbReference>
<evidence type="ECO:0000313" key="6">
    <source>
        <dbReference type="Proteomes" id="UP000030686"/>
    </source>
</evidence>
<dbReference type="InterPro" id="IPR005467">
    <property type="entry name" value="His_kinase_dom"/>
</dbReference>
<reference evidence="5" key="1">
    <citation type="journal article" date="2014" name="Nat. Commun.">
        <title>Multiple recent horizontal transfers of a large genomic region in cheese making fungi.</title>
        <authorList>
            <person name="Cheeseman K."/>
            <person name="Ropars J."/>
            <person name="Renault P."/>
            <person name="Dupont J."/>
            <person name="Gouzy J."/>
            <person name="Branca A."/>
            <person name="Abraham A.L."/>
            <person name="Ceppi M."/>
            <person name="Conseiller E."/>
            <person name="Debuchy R."/>
            <person name="Malagnac F."/>
            <person name="Goarin A."/>
            <person name="Silar P."/>
            <person name="Lacoste S."/>
            <person name="Sallet E."/>
            <person name="Bensimon A."/>
            <person name="Giraud T."/>
            <person name="Brygoo Y."/>
        </authorList>
    </citation>
    <scope>NUCLEOTIDE SEQUENCE [LARGE SCALE GENOMIC DNA]</scope>
    <source>
        <strain evidence="5">FM164</strain>
    </source>
</reference>
<organism evidence="5 6">
    <name type="scientific">Penicillium roqueforti (strain FM164)</name>
    <dbReference type="NCBI Taxonomy" id="1365484"/>
    <lineage>
        <taxon>Eukaryota</taxon>
        <taxon>Fungi</taxon>
        <taxon>Dikarya</taxon>
        <taxon>Ascomycota</taxon>
        <taxon>Pezizomycotina</taxon>
        <taxon>Eurotiomycetes</taxon>
        <taxon>Eurotiomycetidae</taxon>
        <taxon>Eurotiales</taxon>
        <taxon>Aspergillaceae</taxon>
        <taxon>Penicillium</taxon>
    </lineage>
</organism>
<dbReference type="CDD" id="cd16922">
    <property type="entry name" value="HATPase_EvgS-ArcB-TorS-like"/>
    <property type="match status" value="1"/>
</dbReference>
<dbReference type="CDD" id="cd00130">
    <property type="entry name" value="PAS"/>
    <property type="match status" value="1"/>
</dbReference>
<dbReference type="InterPro" id="IPR036890">
    <property type="entry name" value="HATPase_C_sf"/>
</dbReference>